<feature type="region of interest" description="Disordered" evidence="1">
    <location>
        <begin position="1"/>
        <end position="56"/>
    </location>
</feature>
<protein>
    <submittedName>
        <fullName evidence="2">Uncharacterized protein</fullName>
    </submittedName>
</protein>
<gene>
    <name evidence="2" type="ORF">FHX42_000694</name>
</gene>
<comment type="caution">
    <text evidence="2">The sequence shown here is derived from an EMBL/GenBank/DDBJ whole genome shotgun (WGS) entry which is preliminary data.</text>
</comment>
<evidence type="ECO:0000313" key="2">
    <source>
        <dbReference type="EMBL" id="MBA8823365.1"/>
    </source>
</evidence>
<sequence>MNPRARYRPPPLIDPQAKRSRRAMPTEGAAGHGGNQCPPATPMATAATNIIAPTPR</sequence>
<keyword evidence="3" id="KW-1185">Reference proteome</keyword>
<dbReference type="AlphaFoldDB" id="A0A839DVP5"/>
<evidence type="ECO:0000313" key="3">
    <source>
        <dbReference type="Proteomes" id="UP000569329"/>
    </source>
</evidence>
<feature type="compositionally biased region" description="Low complexity" evidence="1">
    <location>
        <begin position="42"/>
        <end position="56"/>
    </location>
</feature>
<evidence type="ECO:0000256" key="1">
    <source>
        <dbReference type="SAM" id="MobiDB-lite"/>
    </source>
</evidence>
<dbReference type="Proteomes" id="UP000569329">
    <property type="component" value="Unassembled WGS sequence"/>
</dbReference>
<proteinExistence type="predicted"/>
<reference evidence="2 3" key="1">
    <citation type="submission" date="2020-07" db="EMBL/GenBank/DDBJ databases">
        <title>Sequencing the genomes of 1000 actinobacteria strains.</title>
        <authorList>
            <person name="Klenk H.-P."/>
        </authorList>
    </citation>
    <scope>NUCLEOTIDE SEQUENCE [LARGE SCALE GENOMIC DNA]</scope>
    <source>
        <strain evidence="2 3">DSM 45975</strain>
    </source>
</reference>
<dbReference type="RefSeq" id="WP_182542686.1">
    <property type="nucleotide sequence ID" value="NZ_JACGWZ010000001.1"/>
</dbReference>
<dbReference type="EMBL" id="JACGWZ010000001">
    <property type="protein sequence ID" value="MBA8823365.1"/>
    <property type="molecule type" value="Genomic_DNA"/>
</dbReference>
<accession>A0A839DVP5</accession>
<name>A0A839DVP5_9PSEU</name>
<organism evidence="2 3">
    <name type="scientific">Halosaccharopolyspora lacisalsi</name>
    <dbReference type="NCBI Taxonomy" id="1000566"/>
    <lineage>
        <taxon>Bacteria</taxon>
        <taxon>Bacillati</taxon>
        <taxon>Actinomycetota</taxon>
        <taxon>Actinomycetes</taxon>
        <taxon>Pseudonocardiales</taxon>
        <taxon>Pseudonocardiaceae</taxon>
        <taxon>Halosaccharopolyspora</taxon>
    </lineage>
</organism>